<dbReference type="EMBL" id="JAFNEN010006520">
    <property type="protein sequence ID" value="KAG8155878.1"/>
    <property type="molecule type" value="Genomic_DNA"/>
</dbReference>
<dbReference type="Proteomes" id="UP000827092">
    <property type="component" value="Unassembled WGS sequence"/>
</dbReference>
<gene>
    <name evidence="1" type="ORF">JTE90_016433</name>
</gene>
<accession>A0AAV6TD66</accession>
<protein>
    <submittedName>
        <fullName evidence="1">Uncharacterized protein</fullName>
    </submittedName>
</protein>
<dbReference type="AlphaFoldDB" id="A0AAV6TD66"/>
<evidence type="ECO:0000313" key="2">
    <source>
        <dbReference type="Proteomes" id="UP000827092"/>
    </source>
</evidence>
<dbReference type="PANTHER" id="PTHR46703">
    <property type="match status" value="1"/>
</dbReference>
<reference evidence="1 2" key="1">
    <citation type="journal article" date="2022" name="Nat. Ecol. Evol.">
        <title>A masculinizing supergene underlies an exaggerated male reproductive morph in a spider.</title>
        <authorList>
            <person name="Hendrickx F."/>
            <person name="De Corte Z."/>
            <person name="Sonet G."/>
            <person name="Van Belleghem S.M."/>
            <person name="Kostlbacher S."/>
            <person name="Vangestel C."/>
        </authorList>
    </citation>
    <scope>NUCLEOTIDE SEQUENCE [LARGE SCALE GENOMIC DNA]</scope>
    <source>
        <strain evidence="1">W744_W776</strain>
    </source>
</reference>
<organism evidence="1 2">
    <name type="scientific">Oedothorax gibbosus</name>
    <dbReference type="NCBI Taxonomy" id="931172"/>
    <lineage>
        <taxon>Eukaryota</taxon>
        <taxon>Metazoa</taxon>
        <taxon>Ecdysozoa</taxon>
        <taxon>Arthropoda</taxon>
        <taxon>Chelicerata</taxon>
        <taxon>Arachnida</taxon>
        <taxon>Araneae</taxon>
        <taxon>Araneomorphae</taxon>
        <taxon>Entelegynae</taxon>
        <taxon>Araneoidea</taxon>
        <taxon>Linyphiidae</taxon>
        <taxon>Erigoninae</taxon>
        <taxon>Oedothorax</taxon>
    </lineage>
</organism>
<comment type="caution">
    <text evidence="1">The sequence shown here is derived from an EMBL/GenBank/DDBJ whole genome shotgun (WGS) entry which is preliminary data.</text>
</comment>
<sequence>MLVFVSLADRKGMGLIFPTPGHGDSPSGTKCGNATELGDGRRGPGKSYLFFVIVRVPGISFVGDRERLLYS</sequence>
<name>A0AAV6TD66_9ARAC</name>
<dbReference type="PANTHER" id="PTHR46703:SF1">
    <property type="match status" value="1"/>
</dbReference>
<keyword evidence="2" id="KW-1185">Reference proteome</keyword>
<evidence type="ECO:0000313" key="1">
    <source>
        <dbReference type="EMBL" id="KAG8155878.1"/>
    </source>
</evidence>
<proteinExistence type="predicted"/>